<gene>
    <name evidence="1" type="ORF">DSM107003_49430</name>
</gene>
<proteinExistence type="predicted"/>
<sequence>MNASEQATNLELASKIATVVNLFKLEFPDAKSDLKPWQNDPETRELVDPDSIDIGFHFPGISKSWRSRSILIQIRFYQDPINQSQRAIGIEVSGFDHRGQVWRLSTIEQWSFVGESVPSAPIGEKLKQICRQILEIFNPHPAP</sequence>
<dbReference type="OrthoDB" id="511517at2"/>
<evidence type="ECO:0000313" key="1">
    <source>
        <dbReference type="EMBL" id="RUS92563.1"/>
    </source>
</evidence>
<evidence type="ECO:0000313" key="2">
    <source>
        <dbReference type="Proteomes" id="UP000276103"/>
    </source>
</evidence>
<dbReference type="Proteomes" id="UP000276103">
    <property type="component" value="Unassembled WGS sequence"/>
</dbReference>
<dbReference type="AlphaFoldDB" id="A0A3S1BP37"/>
<dbReference type="EMBL" id="RSCM01000026">
    <property type="protein sequence ID" value="RUS92563.1"/>
    <property type="molecule type" value="Genomic_DNA"/>
</dbReference>
<accession>A0A3S1BP37</accession>
<reference evidence="1 2" key="1">
    <citation type="journal article" date="2019" name="Genome Biol. Evol.">
        <title>Day and night: Metabolic profiles and evolutionary relationships of six axenic non-marine cyanobacteria.</title>
        <authorList>
            <person name="Will S.E."/>
            <person name="Henke P."/>
            <person name="Boedeker C."/>
            <person name="Huang S."/>
            <person name="Brinkmann H."/>
            <person name="Rohde M."/>
            <person name="Jarek M."/>
            <person name="Friedl T."/>
            <person name="Seufert S."/>
            <person name="Schumacher M."/>
            <person name="Overmann J."/>
            <person name="Neumann-Schaal M."/>
            <person name="Petersen J."/>
        </authorList>
    </citation>
    <scope>NUCLEOTIDE SEQUENCE [LARGE SCALE GENOMIC DNA]</scope>
    <source>
        <strain evidence="1 2">SAG 1403-4b</strain>
    </source>
</reference>
<name>A0A3S1BP37_ANAVA</name>
<protein>
    <submittedName>
        <fullName evidence="1">Uncharacterized protein</fullName>
    </submittedName>
</protein>
<dbReference type="RefSeq" id="WP_127056726.1">
    <property type="nucleotide sequence ID" value="NZ_RSCM01000026.1"/>
</dbReference>
<comment type="caution">
    <text evidence="1">The sequence shown here is derived from an EMBL/GenBank/DDBJ whole genome shotgun (WGS) entry which is preliminary data.</text>
</comment>
<organism evidence="1 2">
    <name type="scientific">Trichormus variabilis SAG 1403-4b</name>
    <dbReference type="NCBI Taxonomy" id="447716"/>
    <lineage>
        <taxon>Bacteria</taxon>
        <taxon>Bacillati</taxon>
        <taxon>Cyanobacteriota</taxon>
        <taxon>Cyanophyceae</taxon>
        <taxon>Nostocales</taxon>
        <taxon>Nostocaceae</taxon>
        <taxon>Trichormus</taxon>
    </lineage>
</organism>
<keyword evidence="2" id="KW-1185">Reference proteome</keyword>